<protein>
    <submittedName>
        <fullName evidence="1">Uncharacterized protein</fullName>
    </submittedName>
</protein>
<evidence type="ECO:0000313" key="1">
    <source>
        <dbReference type="EMBL" id="GAH60737.1"/>
    </source>
</evidence>
<organism evidence="1">
    <name type="scientific">marine sediment metagenome</name>
    <dbReference type="NCBI Taxonomy" id="412755"/>
    <lineage>
        <taxon>unclassified sequences</taxon>
        <taxon>metagenomes</taxon>
        <taxon>ecological metagenomes</taxon>
    </lineage>
</organism>
<comment type="caution">
    <text evidence="1">The sequence shown here is derived from an EMBL/GenBank/DDBJ whole genome shotgun (WGS) entry which is preliminary data.</text>
</comment>
<proteinExistence type="predicted"/>
<accession>X1GU86</accession>
<dbReference type="AlphaFoldDB" id="X1GU86"/>
<reference evidence="1" key="1">
    <citation type="journal article" date="2014" name="Front. Microbiol.">
        <title>High frequency of phylogenetically diverse reductive dehalogenase-homologous genes in deep subseafloor sedimentary metagenomes.</title>
        <authorList>
            <person name="Kawai M."/>
            <person name="Futagami T."/>
            <person name="Toyoda A."/>
            <person name="Takaki Y."/>
            <person name="Nishi S."/>
            <person name="Hori S."/>
            <person name="Arai W."/>
            <person name="Tsubouchi T."/>
            <person name="Morono Y."/>
            <person name="Uchiyama I."/>
            <person name="Ito T."/>
            <person name="Fujiyama A."/>
            <person name="Inagaki F."/>
            <person name="Takami H."/>
        </authorList>
    </citation>
    <scope>NUCLEOTIDE SEQUENCE</scope>
    <source>
        <strain evidence="1">Expedition CK06-06</strain>
    </source>
</reference>
<sequence>EISETISLIFKLLNDNKNAQVTVKFYNPYPGTDLFNLCLEHGLKTPQRLEEWISFDYHTANDSWLSNDRKKLLYMLCFCSLCFSPYFLKRYVKLSSFKNVRAKLKYFSIFIFLKSYRPVAKKRMMKLSCRFPIEMKLAQWFGFFRPLSKRKYAIF</sequence>
<name>X1GU86_9ZZZZ</name>
<feature type="non-terminal residue" evidence="1">
    <location>
        <position position="1"/>
    </location>
</feature>
<gene>
    <name evidence="1" type="ORF">S03H2_33158</name>
</gene>
<dbReference type="EMBL" id="BARU01020171">
    <property type="protein sequence ID" value="GAH60737.1"/>
    <property type="molecule type" value="Genomic_DNA"/>
</dbReference>